<protein>
    <submittedName>
        <fullName evidence="7">Pyruvate dehydrogenase</fullName>
    </submittedName>
</protein>
<evidence type="ECO:0000259" key="4">
    <source>
        <dbReference type="Pfam" id="PF00205"/>
    </source>
</evidence>
<dbReference type="AlphaFoldDB" id="A0A9W6M423"/>
<dbReference type="SUPFAM" id="SSF52518">
    <property type="entry name" value="Thiamin diphosphate-binding fold (THDP-binding)"/>
    <property type="match status" value="2"/>
</dbReference>
<dbReference type="InterPro" id="IPR047211">
    <property type="entry name" value="POXB-like"/>
</dbReference>
<dbReference type="CDD" id="cd07039">
    <property type="entry name" value="TPP_PYR_POX"/>
    <property type="match status" value="1"/>
</dbReference>
<feature type="domain" description="Thiamine pyrophosphate enzyme N-terminal TPP-binding" evidence="6">
    <location>
        <begin position="4"/>
        <end position="119"/>
    </location>
</feature>
<dbReference type="PROSITE" id="PS00187">
    <property type="entry name" value="TPP_ENZYMES"/>
    <property type="match status" value="1"/>
</dbReference>
<dbReference type="InterPro" id="IPR047210">
    <property type="entry name" value="TPP_PYR_POXB-like"/>
</dbReference>
<evidence type="ECO:0000313" key="8">
    <source>
        <dbReference type="Proteomes" id="UP001142317"/>
    </source>
</evidence>
<dbReference type="InterPro" id="IPR011766">
    <property type="entry name" value="TPP_enzyme_TPP-bd"/>
</dbReference>
<dbReference type="CDD" id="cd02014">
    <property type="entry name" value="TPP_POX"/>
    <property type="match status" value="1"/>
</dbReference>
<dbReference type="Gene3D" id="3.40.50.1220">
    <property type="entry name" value="TPP-binding domain"/>
    <property type="match status" value="1"/>
</dbReference>
<feature type="domain" description="Thiamine pyrophosphate enzyme central" evidence="4">
    <location>
        <begin position="195"/>
        <end position="325"/>
    </location>
</feature>
<keyword evidence="2 3" id="KW-0786">Thiamine pyrophosphate</keyword>
<dbReference type="InterPro" id="IPR029035">
    <property type="entry name" value="DHS-like_NAD/FAD-binding_dom"/>
</dbReference>
<dbReference type="RefSeq" id="WP_210007305.1">
    <property type="nucleotide sequence ID" value="NZ_BSEO01000014.1"/>
</dbReference>
<gene>
    <name evidence="7" type="primary">poxB</name>
    <name evidence="7" type="ORF">GCM10017586_28460</name>
</gene>
<comment type="similarity">
    <text evidence="1 3">Belongs to the TPP enzyme family.</text>
</comment>
<dbReference type="SUPFAM" id="SSF52467">
    <property type="entry name" value="DHS-like NAD/FAD-binding domain"/>
    <property type="match status" value="1"/>
</dbReference>
<dbReference type="InterPro" id="IPR012001">
    <property type="entry name" value="Thiamin_PyroP_enz_TPP-bd_dom"/>
</dbReference>
<dbReference type="Pfam" id="PF02776">
    <property type="entry name" value="TPP_enzyme_N"/>
    <property type="match status" value="1"/>
</dbReference>
<reference evidence="7" key="1">
    <citation type="journal article" date="2014" name="Int. J. Syst. Evol. Microbiol.">
        <title>Complete genome sequence of Corynebacterium casei LMG S-19264T (=DSM 44701T), isolated from a smear-ripened cheese.</title>
        <authorList>
            <consortium name="US DOE Joint Genome Institute (JGI-PGF)"/>
            <person name="Walter F."/>
            <person name="Albersmeier A."/>
            <person name="Kalinowski J."/>
            <person name="Ruckert C."/>
        </authorList>
    </citation>
    <scope>NUCLEOTIDE SEQUENCE</scope>
    <source>
        <strain evidence="7">VKM Ac-1447</strain>
    </source>
</reference>
<evidence type="ECO:0000259" key="5">
    <source>
        <dbReference type="Pfam" id="PF02775"/>
    </source>
</evidence>
<reference evidence="7" key="2">
    <citation type="submission" date="2023-01" db="EMBL/GenBank/DDBJ databases">
        <authorList>
            <person name="Sun Q."/>
            <person name="Evtushenko L."/>
        </authorList>
    </citation>
    <scope>NUCLEOTIDE SEQUENCE</scope>
    <source>
        <strain evidence="7">VKM Ac-1447</strain>
    </source>
</reference>
<dbReference type="GO" id="GO:0030976">
    <property type="term" value="F:thiamine pyrophosphate binding"/>
    <property type="evidence" value="ECO:0007669"/>
    <property type="project" value="InterPro"/>
</dbReference>
<evidence type="ECO:0000256" key="2">
    <source>
        <dbReference type="ARBA" id="ARBA00023052"/>
    </source>
</evidence>
<dbReference type="EMBL" id="BSEO01000014">
    <property type="protein sequence ID" value="GLJ81163.1"/>
    <property type="molecule type" value="Genomic_DNA"/>
</dbReference>
<dbReference type="GO" id="GO:0000287">
    <property type="term" value="F:magnesium ion binding"/>
    <property type="evidence" value="ECO:0007669"/>
    <property type="project" value="InterPro"/>
</dbReference>
<dbReference type="InterPro" id="IPR029061">
    <property type="entry name" value="THDP-binding"/>
</dbReference>
<dbReference type="Pfam" id="PF02775">
    <property type="entry name" value="TPP_enzyme_C"/>
    <property type="match status" value="1"/>
</dbReference>
<dbReference type="PANTHER" id="PTHR42981">
    <property type="entry name" value="PYRUVATE DEHYDROGENASE [UBIQUINONE]"/>
    <property type="match status" value="1"/>
</dbReference>
<dbReference type="PANTHER" id="PTHR42981:SF2">
    <property type="entry name" value="PYRUVATE DEHYDROGENASE [UBIQUINONE]"/>
    <property type="match status" value="1"/>
</dbReference>
<keyword evidence="7" id="KW-0670">Pyruvate</keyword>
<dbReference type="Pfam" id="PF00205">
    <property type="entry name" value="TPP_enzyme_M"/>
    <property type="match status" value="1"/>
</dbReference>
<dbReference type="Proteomes" id="UP001142317">
    <property type="component" value="Unassembled WGS sequence"/>
</dbReference>
<evidence type="ECO:0000256" key="1">
    <source>
        <dbReference type="ARBA" id="ARBA00007812"/>
    </source>
</evidence>
<comment type="caution">
    <text evidence="7">The sequence shown here is derived from an EMBL/GenBank/DDBJ whole genome shotgun (WGS) entry which is preliminary data.</text>
</comment>
<organism evidence="7 8">
    <name type="scientific">Microbacterium imperiale</name>
    <dbReference type="NCBI Taxonomy" id="33884"/>
    <lineage>
        <taxon>Bacteria</taxon>
        <taxon>Bacillati</taxon>
        <taxon>Actinomycetota</taxon>
        <taxon>Actinomycetes</taxon>
        <taxon>Micrococcales</taxon>
        <taxon>Microbacteriaceae</taxon>
        <taxon>Microbacterium</taxon>
    </lineage>
</organism>
<dbReference type="InterPro" id="IPR047212">
    <property type="entry name" value="TPP_POXB-like"/>
</dbReference>
<evidence type="ECO:0000313" key="7">
    <source>
        <dbReference type="EMBL" id="GLJ81163.1"/>
    </source>
</evidence>
<dbReference type="Gene3D" id="3.40.50.970">
    <property type="match status" value="2"/>
</dbReference>
<keyword evidence="8" id="KW-1185">Reference proteome</keyword>
<dbReference type="InterPro" id="IPR012000">
    <property type="entry name" value="Thiamin_PyroP_enz_cen_dom"/>
</dbReference>
<sequence>MPQNVAEQIVAQLVDAGVKRIYGIVGDSLNPIVDAVRRTGGSAEGGIDWIHVRHEEAAAFAAAADAELTGELAVCAGSCGPGNLHLINGLYDAQRSGVPVLAIASHIPSVQIGSGYFQETHPERLFTECSDYCEMILTPEQSPRVVGSAIRHATAGSAVSVIVLPGDLAEHHARGNAAPFVPARPGRVAPDARTVAELAAAIDGAEKIALFVGEGARDARDEVIAFAEHLQAPMGHSLRGKQWIQYDNPYDVGMSGLLGYGAIDHAMHEADLLVLVGTDFPYDQFLPDGAKTTIAQIDVDARRLGRRASVTHPVHGDVGLTLAALRARTSAKTDDRFLEHTRTRYRKAMKDSVATYTDSDARPIHPERAMTAIDRAAAHDAIFTADTGMGNVWQARYVTPTPQRRLLASWRHGSMANALPHAFGAQLAYPDRQVIAIAGDGGLSMLLGELITVAAYDLALNVFVFNNSTLGMVKAEMLVAGFPDFGVDVPMVDFAAVGTALGFHARRVTDPADLDAAVAAALSHRGPSLVDIVTDPDALSMPASITAEQVAGFGMSMAKMVLGAKDSGGVGAVIDTAKSNIKHIRSL</sequence>
<accession>A0A9W6M423</accession>
<name>A0A9W6M423_9MICO</name>
<evidence type="ECO:0000256" key="3">
    <source>
        <dbReference type="RuleBase" id="RU362132"/>
    </source>
</evidence>
<evidence type="ECO:0000259" key="6">
    <source>
        <dbReference type="Pfam" id="PF02776"/>
    </source>
</evidence>
<dbReference type="InterPro" id="IPR000399">
    <property type="entry name" value="TPP-bd_CS"/>
</dbReference>
<feature type="domain" description="Thiamine pyrophosphate enzyme TPP-binding" evidence="5">
    <location>
        <begin position="386"/>
        <end position="532"/>
    </location>
</feature>
<dbReference type="GO" id="GO:0003824">
    <property type="term" value="F:catalytic activity"/>
    <property type="evidence" value="ECO:0007669"/>
    <property type="project" value="InterPro"/>
</dbReference>
<proteinExistence type="inferred from homology"/>